<dbReference type="InterPro" id="IPR000182">
    <property type="entry name" value="GNAT_dom"/>
</dbReference>
<dbReference type="Proteomes" id="UP000680185">
    <property type="component" value="Unassembled WGS sequence"/>
</dbReference>
<dbReference type="InterPro" id="IPR016181">
    <property type="entry name" value="Acyl_CoA_acyltransferase"/>
</dbReference>
<dbReference type="PROSITE" id="PS51186">
    <property type="entry name" value="GNAT"/>
    <property type="match status" value="1"/>
</dbReference>
<name>A0A8T4KX96_9ARCH</name>
<feature type="domain" description="N-acetyltransferase" evidence="1">
    <location>
        <begin position="4"/>
        <end position="152"/>
    </location>
</feature>
<dbReference type="EMBL" id="JAGVWB010000038">
    <property type="protein sequence ID" value="MBS3058767.1"/>
    <property type="molecule type" value="Genomic_DNA"/>
</dbReference>
<comment type="caution">
    <text evidence="2">The sequence shown here is derived from an EMBL/GenBank/DDBJ whole genome shotgun (WGS) entry which is preliminary data.</text>
</comment>
<dbReference type="Gene3D" id="3.40.630.30">
    <property type="match status" value="1"/>
</dbReference>
<reference evidence="2" key="1">
    <citation type="submission" date="2021-03" db="EMBL/GenBank/DDBJ databases">
        <authorList>
            <person name="Jaffe A."/>
        </authorList>
    </citation>
    <scope>NUCLEOTIDE SEQUENCE</scope>
    <source>
        <strain evidence="2">RIFCSPLOWO2_01_FULL_43_13</strain>
    </source>
</reference>
<reference evidence="2" key="2">
    <citation type="submission" date="2021-05" db="EMBL/GenBank/DDBJ databases">
        <title>Protein family content uncovers lineage relationships and bacterial pathway maintenance mechanisms in DPANN archaea.</title>
        <authorList>
            <person name="Castelle C.J."/>
            <person name="Meheust R."/>
            <person name="Jaffe A.L."/>
            <person name="Seitz K."/>
            <person name="Gong X."/>
            <person name="Baker B.J."/>
            <person name="Banfield J.F."/>
        </authorList>
    </citation>
    <scope>NUCLEOTIDE SEQUENCE</scope>
    <source>
        <strain evidence="2">RIFCSPLOWO2_01_FULL_43_13</strain>
    </source>
</reference>
<dbReference type="CDD" id="cd04301">
    <property type="entry name" value="NAT_SF"/>
    <property type="match status" value="1"/>
</dbReference>
<evidence type="ECO:0000313" key="2">
    <source>
        <dbReference type="EMBL" id="MBS3058767.1"/>
    </source>
</evidence>
<gene>
    <name evidence="2" type="ORF">J4478_05200</name>
</gene>
<organism evidence="2 3">
    <name type="scientific">Candidatus Iainarchaeum sp</name>
    <dbReference type="NCBI Taxonomy" id="3101447"/>
    <lineage>
        <taxon>Archaea</taxon>
        <taxon>Candidatus Iainarchaeota</taxon>
        <taxon>Candidatus Iainarchaeia</taxon>
        <taxon>Candidatus Iainarchaeales</taxon>
        <taxon>Candidatus Iainarchaeaceae</taxon>
        <taxon>Candidatus Iainarchaeum</taxon>
    </lineage>
</organism>
<accession>A0A8T4KX96</accession>
<dbReference type="Pfam" id="PF13508">
    <property type="entry name" value="Acetyltransf_7"/>
    <property type="match status" value="1"/>
</dbReference>
<sequence>MARVKIRAFKAKDLKAILRIAKSLGYFSLKDLKNMRQDALKNNCLVAAVNSKPVGFIVFSALKPKGKILWLAVNRKAQGFGLGSKLLKRAEGRIKARKASKVMLHTFGFSGNYLPFLKVRDFYYRHGFQRLREIPNGFMQGVDKLVMVKEFG</sequence>
<protein>
    <submittedName>
        <fullName evidence="2">GNAT family N-acetyltransferase</fullName>
    </submittedName>
</protein>
<dbReference type="AlphaFoldDB" id="A0A8T4KX96"/>
<dbReference type="GO" id="GO:0016747">
    <property type="term" value="F:acyltransferase activity, transferring groups other than amino-acyl groups"/>
    <property type="evidence" value="ECO:0007669"/>
    <property type="project" value="InterPro"/>
</dbReference>
<dbReference type="SUPFAM" id="SSF55729">
    <property type="entry name" value="Acyl-CoA N-acyltransferases (Nat)"/>
    <property type="match status" value="1"/>
</dbReference>
<evidence type="ECO:0000259" key="1">
    <source>
        <dbReference type="PROSITE" id="PS51186"/>
    </source>
</evidence>
<evidence type="ECO:0000313" key="3">
    <source>
        <dbReference type="Proteomes" id="UP000680185"/>
    </source>
</evidence>
<proteinExistence type="predicted"/>